<feature type="binding site" evidence="5">
    <location>
        <begin position="258"/>
        <end position="259"/>
    </location>
    <ligand>
        <name>substrate</name>
    </ligand>
</feature>
<dbReference type="InterPro" id="IPR029021">
    <property type="entry name" value="Prot-tyrosine_phosphatase-like"/>
</dbReference>
<feature type="active site" description="Phosphocysteine intermediate" evidence="4">
    <location>
        <position position="320"/>
    </location>
</feature>
<gene>
    <name evidence="8" type="ORF">GEV33_013393</name>
</gene>
<dbReference type="GO" id="GO:0046856">
    <property type="term" value="P:phosphatidylinositol dephosphorylation"/>
    <property type="evidence" value="ECO:0007669"/>
    <property type="project" value="TreeGrafter"/>
</dbReference>
<keyword evidence="2" id="KW-0378">Hydrolase</keyword>
<feature type="domain" description="Myotubularin phosphatase" evidence="7">
    <location>
        <begin position="110"/>
        <end position="482"/>
    </location>
</feature>
<dbReference type="Pfam" id="PF21098">
    <property type="entry name" value="PH-GRAM_MTMR6-like"/>
    <property type="match status" value="1"/>
</dbReference>
<evidence type="ECO:0000259" key="7">
    <source>
        <dbReference type="PROSITE" id="PS51339"/>
    </source>
</evidence>
<comment type="similarity">
    <text evidence="1">Belongs to the protein-tyrosine phosphatase family. Non-receptor class myotubularin subfamily.</text>
</comment>
<accession>A0A8J6H7Z5</accession>
<evidence type="ECO:0000256" key="1">
    <source>
        <dbReference type="ARBA" id="ARBA00007471"/>
    </source>
</evidence>
<sequence>MLDRFCKTPSLGTLYLTATHLIFVDPDAKKETWILHMHIANTEKLPLTTTGSPLLIRTKTFLSVTFVIPKERDCHDIYITLQQLSQPSNVEELYCFTYTSPVEEMPKSLGWDFFNLQAEYERQGVPNEQWCLTKLNSDYDLCETYPKYLIVPASANITTLMGSSKFRSKGRLPVLSYLHHNKASISRCSQPLSGFSARCLEDEKMLNHVLRTNPNANYMFVVDTRPKINAMANRAAGKGYENEAFYENIKFQFLGVENIHVMRNSLTKVIETCEQKNPTMNSFLSGLESSGWLRHIKSILDTSWFIAQAVDDGINVVVHCSDGWDRTAQVCFLAALLLDPYYRTITGFQALIEKDWLAFGHKFSERCGHIQGDSREISPVFTQLLDCTWQLMQQFPLAFQFNEKFLLTLHDHVHSCQYGTFIGNSEKEKIELKLAQKTYSLWGYMANYLNEYENPLYDPADFSGVLVPILAPQKITFWRGMYCRFESGVHPREPQTDLLAATVNHTHSLDDHIKYLSKRISSMKSFIAKAVENKFNKLNDSRSRNAPTDNRYFYEKTKELEASDHDHPLKASPEARVDDLSPSKSGQNLSKDLDSVALDWKSLRNTNECICSSYFDQCSQKTHCRRCGYLNQQNVSVCKPCYEILVNSTETSD</sequence>
<dbReference type="CDD" id="cd13210">
    <property type="entry name" value="PH-GRAM_MTMR6-like"/>
    <property type="match status" value="1"/>
</dbReference>
<dbReference type="InterPro" id="IPR048994">
    <property type="entry name" value="PH-GRAM_MTMR6-9"/>
</dbReference>
<dbReference type="Gene3D" id="2.30.29.30">
    <property type="entry name" value="Pleckstrin-homology domain (PH domain)/Phosphotyrosine-binding domain (PTB)"/>
    <property type="match status" value="1"/>
</dbReference>
<dbReference type="PANTHER" id="PTHR10807">
    <property type="entry name" value="MYOTUBULARIN-RELATED"/>
    <property type="match status" value="1"/>
</dbReference>
<evidence type="ECO:0000256" key="3">
    <source>
        <dbReference type="ARBA" id="ARBA00023098"/>
    </source>
</evidence>
<dbReference type="GO" id="GO:0106018">
    <property type="term" value="F:phosphatidylinositol-3,5-bisphosphate phosphatase activity"/>
    <property type="evidence" value="ECO:0007669"/>
    <property type="project" value="TreeGrafter"/>
</dbReference>
<evidence type="ECO:0000313" key="8">
    <source>
        <dbReference type="EMBL" id="KAH0809401.1"/>
    </source>
</evidence>
<dbReference type="SMART" id="SM00404">
    <property type="entry name" value="PTPc_motif"/>
    <property type="match status" value="1"/>
</dbReference>
<keyword evidence="9" id="KW-1185">Reference proteome</keyword>
<dbReference type="InterPro" id="IPR011993">
    <property type="entry name" value="PH-like_dom_sf"/>
</dbReference>
<proteinExistence type="inferred from homology"/>
<name>A0A8J6H7Z5_TENMO</name>
<dbReference type="AlphaFoldDB" id="A0A8J6H7Z5"/>
<dbReference type="InterPro" id="IPR016130">
    <property type="entry name" value="Tyr_Pase_AS"/>
</dbReference>
<dbReference type="InterPro" id="IPR003595">
    <property type="entry name" value="Tyr_Pase_cat"/>
</dbReference>
<dbReference type="CDD" id="cd14532">
    <property type="entry name" value="PTP-MTMR6-like"/>
    <property type="match status" value="1"/>
</dbReference>
<keyword evidence="3" id="KW-0443">Lipid metabolism</keyword>
<evidence type="ECO:0000256" key="6">
    <source>
        <dbReference type="SAM" id="MobiDB-lite"/>
    </source>
</evidence>
<evidence type="ECO:0000256" key="4">
    <source>
        <dbReference type="PIRSR" id="PIRSR630564-1"/>
    </source>
</evidence>
<reference evidence="8" key="1">
    <citation type="journal article" date="2020" name="J Insects Food Feed">
        <title>The yellow mealworm (Tenebrio molitor) genome: a resource for the emerging insects as food and feed industry.</title>
        <authorList>
            <person name="Eriksson T."/>
            <person name="Andere A."/>
            <person name="Kelstrup H."/>
            <person name="Emery V."/>
            <person name="Picard C."/>
        </authorList>
    </citation>
    <scope>NUCLEOTIDE SEQUENCE</scope>
    <source>
        <strain evidence="8">Stoneville</strain>
        <tissue evidence="8">Whole head</tissue>
    </source>
</reference>
<evidence type="ECO:0000256" key="2">
    <source>
        <dbReference type="ARBA" id="ARBA00022801"/>
    </source>
</evidence>
<dbReference type="EMBL" id="JABDTM020028163">
    <property type="protein sequence ID" value="KAH0809401.1"/>
    <property type="molecule type" value="Genomic_DNA"/>
</dbReference>
<organism evidence="8 9">
    <name type="scientific">Tenebrio molitor</name>
    <name type="common">Yellow mealworm beetle</name>
    <dbReference type="NCBI Taxonomy" id="7067"/>
    <lineage>
        <taxon>Eukaryota</taxon>
        <taxon>Metazoa</taxon>
        <taxon>Ecdysozoa</taxon>
        <taxon>Arthropoda</taxon>
        <taxon>Hexapoda</taxon>
        <taxon>Insecta</taxon>
        <taxon>Pterygota</taxon>
        <taxon>Neoptera</taxon>
        <taxon>Endopterygota</taxon>
        <taxon>Coleoptera</taxon>
        <taxon>Polyphaga</taxon>
        <taxon>Cucujiformia</taxon>
        <taxon>Tenebrionidae</taxon>
        <taxon>Tenebrio</taxon>
    </lineage>
</organism>
<dbReference type="GO" id="GO:0005737">
    <property type="term" value="C:cytoplasm"/>
    <property type="evidence" value="ECO:0007669"/>
    <property type="project" value="TreeGrafter"/>
</dbReference>
<dbReference type="PROSITE" id="PS00383">
    <property type="entry name" value="TYR_PHOSPHATASE_1"/>
    <property type="match status" value="1"/>
</dbReference>
<dbReference type="InterPro" id="IPR030564">
    <property type="entry name" value="Myotubularin"/>
</dbReference>
<dbReference type="SUPFAM" id="SSF52799">
    <property type="entry name" value="(Phosphotyrosine protein) phosphatases II"/>
    <property type="match status" value="1"/>
</dbReference>
<dbReference type="Pfam" id="PF06602">
    <property type="entry name" value="Myotub-related"/>
    <property type="match status" value="1"/>
</dbReference>
<dbReference type="GO" id="GO:0004438">
    <property type="term" value="F:phosphatidylinositol-3-phosphate phosphatase activity"/>
    <property type="evidence" value="ECO:0007669"/>
    <property type="project" value="TreeGrafter"/>
</dbReference>
<dbReference type="PANTHER" id="PTHR10807:SF8">
    <property type="entry name" value="PHOSPHATIDYLINOSITOL-3-PHOSPHATE PHOSPHATASE"/>
    <property type="match status" value="1"/>
</dbReference>
<evidence type="ECO:0000256" key="5">
    <source>
        <dbReference type="PIRSR" id="PIRSR630564-2"/>
    </source>
</evidence>
<feature type="region of interest" description="Disordered" evidence="6">
    <location>
        <begin position="563"/>
        <end position="588"/>
    </location>
</feature>
<comment type="caution">
    <text evidence="8">The sequence shown here is derived from an EMBL/GenBank/DDBJ whole genome shotgun (WGS) entry which is preliminary data.</text>
</comment>
<dbReference type="SUPFAM" id="SSF50729">
    <property type="entry name" value="PH domain-like"/>
    <property type="match status" value="1"/>
</dbReference>
<reference evidence="8" key="2">
    <citation type="submission" date="2021-08" db="EMBL/GenBank/DDBJ databases">
        <authorList>
            <person name="Eriksson T."/>
        </authorList>
    </citation>
    <scope>NUCLEOTIDE SEQUENCE</scope>
    <source>
        <strain evidence="8">Stoneville</strain>
        <tissue evidence="8">Whole head</tissue>
    </source>
</reference>
<feature type="compositionally biased region" description="Basic and acidic residues" evidence="6">
    <location>
        <begin position="563"/>
        <end position="581"/>
    </location>
</feature>
<evidence type="ECO:0000313" key="9">
    <source>
        <dbReference type="Proteomes" id="UP000719412"/>
    </source>
</evidence>
<dbReference type="Proteomes" id="UP000719412">
    <property type="component" value="Unassembled WGS sequence"/>
</dbReference>
<feature type="binding site" evidence="5">
    <location>
        <begin position="320"/>
        <end position="326"/>
    </location>
    <ligand>
        <name>substrate</name>
    </ligand>
</feature>
<dbReference type="FunFam" id="2.30.29.30:FF:000135">
    <property type="entry name" value="Myotubularin related protein 6"/>
    <property type="match status" value="1"/>
</dbReference>
<dbReference type="PROSITE" id="PS51339">
    <property type="entry name" value="PPASE_MYOTUBULARIN"/>
    <property type="match status" value="1"/>
</dbReference>
<dbReference type="InterPro" id="IPR010569">
    <property type="entry name" value="Myotubularin-like_Pase_dom"/>
</dbReference>
<protein>
    <recommendedName>
        <fullName evidence="7">Myotubularin phosphatase domain-containing protein</fullName>
    </recommendedName>
</protein>